<gene>
    <name evidence="1" type="ORF">B0H16DRAFT_1526936</name>
</gene>
<proteinExistence type="predicted"/>
<dbReference type="EMBL" id="JARKIB010000028">
    <property type="protein sequence ID" value="KAJ7764403.1"/>
    <property type="molecule type" value="Genomic_DNA"/>
</dbReference>
<dbReference type="Proteomes" id="UP001215598">
    <property type="component" value="Unassembled WGS sequence"/>
</dbReference>
<evidence type="ECO:0000313" key="1">
    <source>
        <dbReference type="EMBL" id="KAJ7764403.1"/>
    </source>
</evidence>
<protein>
    <submittedName>
        <fullName evidence="1">Uncharacterized protein</fullName>
    </submittedName>
</protein>
<accession>A0AAD7JIA5</accession>
<comment type="caution">
    <text evidence="1">The sequence shown here is derived from an EMBL/GenBank/DDBJ whole genome shotgun (WGS) entry which is preliminary data.</text>
</comment>
<evidence type="ECO:0000313" key="2">
    <source>
        <dbReference type="Proteomes" id="UP001215598"/>
    </source>
</evidence>
<keyword evidence="2" id="KW-1185">Reference proteome</keyword>
<organism evidence="1 2">
    <name type="scientific">Mycena metata</name>
    <dbReference type="NCBI Taxonomy" id="1033252"/>
    <lineage>
        <taxon>Eukaryota</taxon>
        <taxon>Fungi</taxon>
        <taxon>Dikarya</taxon>
        <taxon>Basidiomycota</taxon>
        <taxon>Agaricomycotina</taxon>
        <taxon>Agaricomycetes</taxon>
        <taxon>Agaricomycetidae</taxon>
        <taxon>Agaricales</taxon>
        <taxon>Marasmiineae</taxon>
        <taxon>Mycenaceae</taxon>
        <taxon>Mycena</taxon>
    </lineage>
</organism>
<dbReference type="AlphaFoldDB" id="A0AAD7JIA5"/>
<reference evidence="1" key="1">
    <citation type="submission" date="2023-03" db="EMBL/GenBank/DDBJ databases">
        <title>Massive genome expansion in bonnet fungi (Mycena s.s.) driven by repeated elements and novel gene families across ecological guilds.</title>
        <authorList>
            <consortium name="Lawrence Berkeley National Laboratory"/>
            <person name="Harder C.B."/>
            <person name="Miyauchi S."/>
            <person name="Viragh M."/>
            <person name="Kuo A."/>
            <person name="Thoen E."/>
            <person name="Andreopoulos B."/>
            <person name="Lu D."/>
            <person name="Skrede I."/>
            <person name="Drula E."/>
            <person name="Henrissat B."/>
            <person name="Morin E."/>
            <person name="Kohler A."/>
            <person name="Barry K."/>
            <person name="LaButti K."/>
            <person name="Morin E."/>
            <person name="Salamov A."/>
            <person name="Lipzen A."/>
            <person name="Mereny Z."/>
            <person name="Hegedus B."/>
            <person name="Baldrian P."/>
            <person name="Stursova M."/>
            <person name="Weitz H."/>
            <person name="Taylor A."/>
            <person name="Grigoriev I.V."/>
            <person name="Nagy L.G."/>
            <person name="Martin F."/>
            <person name="Kauserud H."/>
        </authorList>
    </citation>
    <scope>NUCLEOTIDE SEQUENCE</scope>
    <source>
        <strain evidence="1">CBHHK182m</strain>
    </source>
</reference>
<name>A0AAD7JIA5_9AGAR</name>
<sequence>MAPRIHMPQSLVASSGLSRLQRPSLVPSASTPIRSRLFTRGVIGSPLEERWRLRRNIDHTAKLIGKQPCPRASSNMFPPPVKTASFIKIAQAEPDAQSASLVLNNSRLKFLRIRQIWIQNSLSRISMCLRSTFNIKLLNQHAARKSSSKVDKILRVNGSSALPSLDNSVVYLVLPRRRRRALCAGRLN</sequence>